<feature type="signal peptide" evidence="4">
    <location>
        <begin position="1"/>
        <end position="22"/>
    </location>
</feature>
<feature type="domain" description="Kazal-like" evidence="5">
    <location>
        <begin position="91"/>
        <end position="153"/>
    </location>
</feature>
<feature type="chain" id="PRO_5014420783" evidence="4">
    <location>
        <begin position="23"/>
        <end position="201"/>
    </location>
</feature>
<evidence type="ECO:0000256" key="1">
    <source>
        <dbReference type="ARBA" id="ARBA00004613"/>
    </source>
</evidence>
<protein>
    <submittedName>
        <fullName evidence="6">SPINK5 isoform 4</fullName>
    </submittedName>
</protein>
<dbReference type="InterPro" id="IPR050159">
    <property type="entry name" value="Kazal-type_SerProtInhib"/>
</dbReference>
<dbReference type="InterPro" id="IPR002350">
    <property type="entry name" value="Kazal_dom"/>
</dbReference>
<evidence type="ECO:0000313" key="6">
    <source>
        <dbReference type="EMBL" id="PNJ77371.1"/>
    </source>
</evidence>
<accession>A0A2J8X5S1</accession>
<dbReference type="CDD" id="cd01327">
    <property type="entry name" value="KAZAL_PSTI"/>
    <property type="match status" value="1"/>
</dbReference>
<keyword evidence="4" id="KW-0732">Signal</keyword>
<dbReference type="PANTHER" id="PTHR47499:SF1">
    <property type="entry name" value="SERINE PROTEASE INHIBITOR KAZAL-TYPE 7"/>
    <property type="match status" value="1"/>
</dbReference>
<dbReference type="FunFam" id="3.30.60.30:FF:000034">
    <property type="entry name" value="Serine peptidase inhibitor, Kazal type 5"/>
    <property type="match status" value="1"/>
</dbReference>
<evidence type="ECO:0000256" key="2">
    <source>
        <dbReference type="ARBA" id="ARBA00022525"/>
    </source>
</evidence>
<dbReference type="InterPro" id="IPR036058">
    <property type="entry name" value="Kazal_dom_sf"/>
</dbReference>
<gene>
    <name evidence="6" type="ORF">CR201_G0004456</name>
</gene>
<keyword evidence="3" id="KW-1015">Disulfide bond</keyword>
<proteinExistence type="predicted"/>
<dbReference type="PROSITE" id="PS00282">
    <property type="entry name" value="KAZAL_1"/>
    <property type="match status" value="1"/>
</dbReference>
<dbReference type="PROSITE" id="PS51465">
    <property type="entry name" value="KAZAL_2"/>
    <property type="match status" value="1"/>
</dbReference>
<dbReference type="Pfam" id="PF00050">
    <property type="entry name" value="Kazal_1"/>
    <property type="match status" value="1"/>
</dbReference>
<dbReference type="GO" id="GO:0005576">
    <property type="term" value="C:extracellular region"/>
    <property type="evidence" value="ECO:0007669"/>
    <property type="project" value="UniProtKB-SubCell"/>
</dbReference>
<evidence type="ECO:0000259" key="5">
    <source>
        <dbReference type="PROSITE" id="PS51465"/>
    </source>
</evidence>
<name>A0A2J8X5S1_PONAB</name>
<reference evidence="6" key="1">
    <citation type="submission" date="2017-12" db="EMBL/GenBank/DDBJ databases">
        <title>High-resolution comparative analysis of great ape genomes.</title>
        <authorList>
            <person name="Pollen A."/>
            <person name="Hastie A."/>
            <person name="Hormozdiari F."/>
            <person name="Dougherty M."/>
            <person name="Liu R."/>
            <person name="Chaisson M."/>
            <person name="Hoppe E."/>
            <person name="Hill C."/>
            <person name="Pang A."/>
            <person name="Hillier L."/>
            <person name="Baker C."/>
            <person name="Armstrong J."/>
            <person name="Shendure J."/>
            <person name="Paten B."/>
            <person name="Wilson R."/>
            <person name="Chao H."/>
            <person name="Schneider V."/>
            <person name="Ventura M."/>
            <person name="Kronenberg Z."/>
            <person name="Murali S."/>
            <person name="Gordon D."/>
            <person name="Cantsilieris S."/>
            <person name="Munson K."/>
            <person name="Nelson B."/>
            <person name="Raja A."/>
            <person name="Underwood J."/>
            <person name="Diekhans M."/>
            <person name="Fiddes I."/>
            <person name="Haussler D."/>
            <person name="Eichler E."/>
        </authorList>
    </citation>
    <scope>NUCLEOTIDE SEQUENCE [LARGE SCALE GENOMIC DNA]</scope>
    <source>
        <strain evidence="6">Susie</strain>
    </source>
</reference>
<comment type="caution">
    <text evidence="6">The sequence shown here is derived from an EMBL/GenBank/DDBJ whole genome shotgun (WGS) entry which is preliminary data.</text>
</comment>
<dbReference type="AlphaFoldDB" id="A0A2J8X5S1"/>
<organism evidence="6">
    <name type="scientific">Pongo abelii</name>
    <name type="common">Sumatran orangutan</name>
    <name type="synonym">Pongo pygmaeus abelii</name>
    <dbReference type="NCBI Taxonomy" id="9601"/>
    <lineage>
        <taxon>Eukaryota</taxon>
        <taxon>Metazoa</taxon>
        <taxon>Chordata</taxon>
        <taxon>Craniata</taxon>
        <taxon>Vertebrata</taxon>
        <taxon>Euteleostomi</taxon>
        <taxon>Mammalia</taxon>
        <taxon>Eutheria</taxon>
        <taxon>Euarchontoglires</taxon>
        <taxon>Primates</taxon>
        <taxon>Haplorrhini</taxon>
        <taxon>Catarrhini</taxon>
        <taxon>Hominidae</taxon>
        <taxon>Pongo</taxon>
    </lineage>
</organism>
<dbReference type="FunFam" id="3.30.60.30:FF:000033">
    <property type="entry name" value="Serine peptidase inhibitor, Kazal type 5"/>
    <property type="match status" value="1"/>
</dbReference>
<dbReference type="SUPFAM" id="SSF100895">
    <property type="entry name" value="Kazal-type serine protease inhibitors"/>
    <property type="match status" value="2"/>
</dbReference>
<dbReference type="Gene3D" id="3.30.60.30">
    <property type="match status" value="2"/>
</dbReference>
<dbReference type="SMART" id="SM00280">
    <property type="entry name" value="KAZAL"/>
    <property type="match status" value="1"/>
</dbReference>
<keyword evidence="2" id="KW-0964">Secreted</keyword>
<comment type="subcellular location">
    <subcellularLocation>
        <location evidence="1">Secreted</location>
    </subcellularLocation>
</comment>
<dbReference type="EMBL" id="NDHI03003371">
    <property type="protein sequence ID" value="PNJ77371.1"/>
    <property type="molecule type" value="Genomic_DNA"/>
</dbReference>
<dbReference type="PANTHER" id="PTHR47499">
    <property type="entry name" value="SERINE PROTEASE INHIBITOR KAZAL-TYPE 7 SPINK7"/>
    <property type="match status" value="1"/>
</dbReference>
<evidence type="ECO:0000256" key="3">
    <source>
        <dbReference type="ARBA" id="ARBA00023157"/>
    </source>
</evidence>
<evidence type="ECO:0000256" key="4">
    <source>
        <dbReference type="SAM" id="SignalP"/>
    </source>
</evidence>
<sequence length="201" mass="22110">MKIATVSMLLPLALCLIQDAASENEDQEICHEFQAFMKNGKLFCPQDKKFFQGLDGIMFINKCATCKMILEKEAKSQKRARHLARAAKATAPTELNCDDLKKGERDGDFICPDFYEAVCGTDGKTYGNRCALCAENEKTGSQIGVKSEGECKSSNPEQFCEPVMAGEGEGRKDLIHVTLVFFQEIGSKLMARTVLCLSSGT</sequence>